<feature type="transmembrane region" description="Helical" evidence="5">
    <location>
        <begin position="175"/>
        <end position="194"/>
    </location>
</feature>
<evidence type="ECO:0000256" key="3">
    <source>
        <dbReference type="ARBA" id="ARBA00022989"/>
    </source>
</evidence>
<feature type="transmembrane region" description="Helical" evidence="5">
    <location>
        <begin position="381"/>
        <end position="400"/>
    </location>
</feature>
<dbReference type="PANTHER" id="PTHR11785:SF512">
    <property type="entry name" value="SOBREMESA, ISOFORM B"/>
    <property type="match status" value="1"/>
</dbReference>
<accession>A0A1I6PYS8</accession>
<feature type="transmembrane region" description="Helical" evidence="5">
    <location>
        <begin position="292"/>
        <end position="311"/>
    </location>
</feature>
<dbReference type="AlphaFoldDB" id="A0A1I6PYS8"/>
<feature type="transmembrane region" description="Helical" evidence="5">
    <location>
        <begin position="349"/>
        <end position="369"/>
    </location>
</feature>
<keyword evidence="7" id="KW-1185">Reference proteome</keyword>
<dbReference type="PANTHER" id="PTHR11785">
    <property type="entry name" value="AMINO ACID TRANSPORTER"/>
    <property type="match status" value="1"/>
</dbReference>
<feature type="transmembrane region" description="Helical" evidence="5">
    <location>
        <begin position="29"/>
        <end position="49"/>
    </location>
</feature>
<keyword evidence="4 5" id="KW-0472">Membrane</keyword>
<keyword evidence="3 5" id="KW-1133">Transmembrane helix</keyword>
<dbReference type="Gene3D" id="1.20.1740.10">
    <property type="entry name" value="Amino acid/polyamine transporter I"/>
    <property type="match status" value="1"/>
</dbReference>
<feature type="transmembrane region" description="Helical" evidence="5">
    <location>
        <begin position="439"/>
        <end position="457"/>
    </location>
</feature>
<dbReference type="GO" id="GO:0015179">
    <property type="term" value="F:L-amino acid transmembrane transporter activity"/>
    <property type="evidence" value="ECO:0007669"/>
    <property type="project" value="TreeGrafter"/>
</dbReference>
<dbReference type="Proteomes" id="UP000198785">
    <property type="component" value="Unassembled WGS sequence"/>
</dbReference>
<gene>
    <name evidence="6" type="ORF">SAMN05660206_10227</name>
</gene>
<protein>
    <submittedName>
        <fullName evidence="6">Amino acid transporter</fullName>
    </submittedName>
</protein>
<comment type="subcellular location">
    <subcellularLocation>
        <location evidence="1">Membrane</location>
        <topology evidence="1">Multi-pass membrane protein</topology>
    </subcellularLocation>
</comment>
<evidence type="ECO:0000313" key="6">
    <source>
        <dbReference type="EMBL" id="SFS45220.1"/>
    </source>
</evidence>
<dbReference type="InterPro" id="IPR050598">
    <property type="entry name" value="AminoAcid_Transporter"/>
</dbReference>
<dbReference type="GO" id="GO:0016020">
    <property type="term" value="C:membrane"/>
    <property type="evidence" value="ECO:0007669"/>
    <property type="project" value="UniProtKB-SubCell"/>
</dbReference>
<evidence type="ECO:0000313" key="7">
    <source>
        <dbReference type="Proteomes" id="UP000198785"/>
    </source>
</evidence>
<dbReference type="RefSeq" id="WP_093363601.1">
    <property type="nucleotide sequence ID" value="NZ_FOZZ01000002.1"/>
</dbReference>
<organism evidence="6 7">
    <name type="scientific">Sphingobacterium wenxiniae</name>
    <dbReference type="NCBI Taxonomy" id="683125"/>
    <lineage>
        <taxon>Bacteria</taxon>
        <taxon>Pseudomonadati</taxon>
        <taxon>Bacteroidota</taxon>
        <taxon>Sphingobacteriia</taxon>
        <taxon>Sphingobacteriales</taxon>
        <taxon>Sphingobacteriaceae</taxon>
        <taxon>Sphingobacterium</taxon>
    </lineage>
</organism>
<feature type="transmembrane region" description="Helical" evidence="5">
    <location>
        <begin position="108"/>
        <end position="133"/>
    </location>
</feature>
<evidence type="ECO:0000256" key="1">
    <source>
        <dbReference type="ARBA" id="ARBA00004141"/>
    </source>
</evidence>
<feature type="transmembrane region" description="Helical" evidence="5">
    <location>
        <begin position="61"/>
        <end position="84"/>
    </location>
</feature>
<feature type="transmembrane region" description="Helical" evidence="5">
    <location>
        <begin position="145"/>
        <end position="168"/>
    </location>
</feature>
<dbReference type="PIRSF" id="PIRSF006060">
    <property type="entry name" value="AA_transporter"/>
    <property type="match status" value="1"/>
</dbReference>
<feature type="transmembrane region" description="Helical" evidence="5">
    <location>
        <begin position="412"/>
        <end position="433"/>
    </location>
</feature>
<proteinExistence type="predicted"/>
<evidence type="ECO:0000256" key="4">
    <source>
        <dbReference type="ARBA" id="ARBA00023136"/>
    </source>
</evidence>
<evidence type="ECO:0000256" key="5">
    <source>
        <dbReference type="SAM" id="Phobius"/>
    </source>
</evidence>
<dbReference type="InterPro" id="IPR002293">
    <property type="entry name" value="AA/rel_permease1"/>
</dbReference>
<sequence length="465" mass="50216">MKEGKTSSYQNRDAALDGEVGRGNTPKQVLSVTDAVFVIVGIVVGAGIFRTPSIVASHTGSWQLFLFVWGLGGVVSLVGAMCYAELTAAFPNTGGDYHFLYRAFGRRFAFLFAWARMSVIQTGSIALLAFIVGDYMAELYAIGPYSSSIYAAIVVIGLTMVNIVGVHVGTSAQKILVSLQFIGLFILVIVGLFFRRGDGVVAESQSLEQSNHMAKAMGAALIMVLLTFGGWNEAGYISAEMRGGSKKMATVMVVSILLITGIYLLINLVYLHVLGMEGMAQSDAVAVDMMRITMGEAGVVFIGLLVMIAALTSTNATIFTGARTNHALGRDFPFFSFMGKWQSRKSTPVNALLIQGAIATVLIVIGSFARSGFESMVDFTAPVFWFFILCTGIALFVLRYKESEAVRPFKVPFYPVLPFIFCLSSGYLLYSSLVFASKGAWLGIIVLALGMCFFWLMPGKGSEKM</sequence>
<name>A0A1I6PYS8_9SPHI</name>
<dbReference type="Pfam" id="PF13520">
    <property type="entry name" value="AA_permease_2"/>
    <property type="match status" value="1"/>
</dbReference>
<feature type="transmembrane region" description="Helical" evidence="5">
    <location>
        <begin position="251"/>
        <end position="272"/>
    </location>
</feature>
<dbReference type="EMBL" id="FOZZ01000002">
    <property type="protein sequence ID" value="SFS45220.1"/>
    <property type="molecule type" value="Genomic_DNA"/>
</dbReference>
<feature type="transmembrane region" description="Helical" evidence="5">
    <location>
        <begin position="214"/>
        <end position="231"/>
    </location>
</feature>
<keyword evidence="2 5" id="KW-0812">Transmembrane</keyword>
<dbReference type="OrthoDB" id="9806937at2"/>
<evidence type="ECO:0000256" key="2">
    <source>
        <dbReference type="ARBA" id="ARBA00022692"/>
    </source>
</evidence>
<reference evidence="6 7" key="1">
    <citation type="submission" date="2016-10" db="EMBL/GenBank/DDBJ databases">
        <authorList>
            <person name="de Groot N.N."/>
        </authorList>
    </citation>
    <scope>NUCLEOTIDE SEQUENCE [LARGE SCALE GENOMIC DNA]</scope>
    <source>
        <strain evidence="6 7">DSM 22789</strain>
    </source>
</reference>
<dbReference type="STRING" id="683125.SAMN05660206_10227"/>